<dbReference type="SMART" id="SM00382">
    <property type="entry name" value="AAA"/>
    <property type="match status" value="1"/>
</dbReference>
<dbReference type="GO" id="GO:0016887">
    <property type="term" value="F:ATP hydrolysis activity"/>
    <property type="evidence" value="ECO:0007669"/>
    <property type="project" value="InterPro"/>
</dbReference>
<feature type="domain" description="ABC transporter" evidence="9">
    <location>
        <begin position="23"/>
        <end position="273"/>
    </location>
</feature>
<dbReference type="Gene3D" id="3.40.50.300">
    <property type="entry name" value="P-loop containing nucleotide triphosphate hydrolases"/>
    <property type="match status" value="1"/>
</dbReference>
<dbReference type="EMBL" id="WBMS02000010">
    <property type="protein sequence ID" value="MWA01605.1"/>
    <property type="molecule type" value="Genomic_DNA"/>
</dbReference>
<evidence type="ECO:0000313" key="10">
    <source>
        <dbReference type="EMBL" id="MWA01605.1"/>
    </source>
</evidence>
<organism evidence="10 11">
    <name type="scientific">Actinomadura physcomitrii</name>
    <dbReference type="NCBI Taxonomy" id="2650748"/>
    <lineage>
        <taxon>Bacteria</taxon>
        <taxon>Bacillati</taxon>
        <taxon>Actinomycetota</taxon>
        <taxon>Actinomycetes</taxon>
        <taxon>Streptosporangiales</taxon>
        <taxon>Thermomonosporaceae</taxon>
        <taxon>Actinomadura</taxon>
    </lineage>
</organism>
<dbReference type="GO" id="GO:0015833">
    <property type="term" value="P:peptide transport"/>
    <property type="evidence" value="ECO:0007669"/>
    <property type="project" value="InterPro"/>
</dbReference>
<keyword evidence="6 10" id="KW-0067">ATP-binding</keyword>
<protein>
    <submittedName>
        <fullName evidence="10">ATP-binding cassette domain-containing protein</fullName>
    </submittedName>
</protein>
<dbReference type="RefSeq" id="WP_151594105.1">
    <property type="nucleotide sequence ID" value="NZ_WBMS02000010.1"/>
</dbReference>
<dbReference type="AlphaFoldDB" id="A0A6I4MB23"/>
<dbReference type="InterPro" id="IPR003439">
    <property type="entry name" value="ABC_transporter-like_ATP-bd"/>
</dbReference>
<sequence>MASAPPDAPGPGGSAGEGGDLLLDIDGLSVQFQSEGRVFRAVEGVSLQVAKGQALGIVGESGSGKSVTARAVMGVLPRTAIVQGSMVLAGTQLVGLPERRYRALRGTAVSMIYQDPMRSLNPTMRIGRQLLEAINAHSEKPDRARARARARELLELVRMPAVEERLRAYPHELSGGMRQRVMIAIALASNPALLIADEPTTALDVTVQAQILDLLDALRRELHMALVLVTHDLAVAAERTDEIAVMYAGRIVERAPTATLFSSMRMPYTRALIDSSPGADSEPHTPLRAIPGRPPIRGAEGDSCAFLPRCFHAATLEAEQREHCAAAVPPLSADGSHEVRCLFPLDQTVGTTGSNHA</sequence>
<dbReference type="GO" id="GO:0005524">
    <property type="term" value="F:ATP binding"/>
    <property type="evidence" value="ECO:0007669"/>
    <property type="project" value="UniProtKB-KW"/>
</dbReference>
<dbReference type="GO" id="GO:0005886">
    <property type="term" value="C:plasma membrane"/>
    <property type="evidence" value="ECO:0007669"/>
    <property type="project" value="UniProtKB-SubCell"/>
</dbReference>
<evidence type="ECO:0000259" key="9">
    <source>
        <dbReference type="PROSITE" id="PS50893"/>
    </source>
</evidence>
<keyword evidence="3" id="KW-0813">Transport</keyword>
<keyword evidence="5" id="KW-0547">Nucleotide-binding</keyword>
<evidence type="ECO:0000256" key="1">
    <source>
        <dbReference type="ARBA" id="ARBA00004202"/>
    </source>
</evidence>
<dbReference type="Pfam" id="PF08352">
    <property type="entry name" value="oligo_HPY"/>
    <property type="match status" value="1"/>
</dbReference>
<dbReference type="PROSITE" id="PS00211">
    <property type="entry name" value="ABC_TRANSPORTER_1"/>
    <property type="match status" value="1"/>
</dbReference>
<proteinExistence type="inferred from homology"/>
<dbReference type="InterPro" id="IPR050388">
    <property type="entry name" value="ABC_Ni/Peptide_Import"/>
</dbReference>
<evidence type="ECO:0000256" key="4">
    <source>
        <dbReference type="ARBA" id="ARBA00022475"/>
    </source>
</evidence>
<evidence type="ECO:0000256" key="7">
    <source>
        <dbReference type="ARBA" id="ARBA00023136"/>
    </source>
</evidence>
<dbReference type="InterPro" id="IPR003593">
    <property type="entry name" value="AAA+_ATPase"/>
</dbReference>
<evidence type="ECO:0000256" key="6">
    <source>
        <dbReference type="ARBA" id="ARBA00022840"/>
    </source>
</evidence>
<evidence type="ECO:0000256" key="2">
    <source>
        <dbReference type="ARBA" id="ARBA00005417"/>
    </source>
</evidence>
<dbReference type="NCBIfam" id="TIGR01727">
    <property type="entry name" value="oligo_HPY"/>
    <property type="match status" value="1"/>
</dbReference>
<gene>
    <name evidence="10" type="ORF">F8568_014715</name>
</gene>
<keyword evidence="7" id="KW-0472">Membrane</keyword>
<name>A0A6I4MB23_9ACTN</name>
<dbReference type="Proteomes" id="UP000462055">
    <property type="component" value="Unassembled WGS sequence"/>
</dbReference>
<dbReference type="InterPro" id="IPR017871">
    <property type="entry name" value="ABC_transporter-like_CS"/>
</dbReference>
<dbReference type="CDD" id="cd03257">
    <property type="entry name" value="ABC_NikE_OppD_transporters"/>
    <property type="match status" value="1"/>
</dbReference>
<comment type="similarity">
    <text evidence="2">Belongs to the ABC transporter superfamily.</text>
</comment>
<dbReference type="PANTHER" id="PTHR43297:SF2">
    <property type="entry name" value="DIPEPTIDE TRANSPORT ATP-BINDING PROTEIN DPPD"/>
    <property type="match status" value="1"/>
</dbReference>
<comment type="caution">
    <text evidence="10">The sequence shown here is derived from an EMBL/GenBank/DDBJ whole genome shotgun (WGS) entry which is preliminary data.</text>
</comment>
<dbReference type="SUPFAM" id="SSF52540">
    <property type="entry name" value="P-loop containing nucleoside triphosphate hydrolases"/>
    <property type="match status" value="1"/>
</dbReference>
<dbReference type="FunFam" id="3.40.50.300:FF:000016">
    <property type="entry name" value="Oligopeptide ABC transporter ATP-binding component"/>
    <property type="match status" value="1"/>
</dbReference>
<evidence type="ECO:0000313" key="11">
    <source>
        <dbReference type="Proteomes" id="UP000462055"/>
    </source>
</evidence>
<comment type="subcellular location">
    <subcellularLocation>
        <location evidence="1">Cell membrane</location>
        <topology evidence="1">Peripheral membrane protein</topology>
    </subcellularLocation>
</comment>
<dbReference type="PANTHER" id="PTHR43297">
    <property type="entry name" value="OLIGOPEPTIDE TRANSPORT ATP-BINDING PROTEIN APPD"/>
    <property type="match status" value="1"/>
</dbReference>
<reference evidence="10" key="1">
    <citation type="submission" date="2019-12" db="EMBL/GenBank/DDBJ databases">
        <title>Actinomadura physcomitrii sp. nov., a novel actinomycete isolated from moss [Physcomitrium sphaericum (Ludw) Fuernr].</title>
        <authorList>
            <person name="Zhuang X."/>
        </authorList>
    </citation>
    <scope>NUCLEOTIDE SEQUENCE [LARGE SCALE GENOMIC DNA]</scope>
    <source>
        <strain evidence="10">LD22</strain>
    </source>
</reference>
<keyword evidence="11" id="KW-1185">Reference proteome</keyword>
<evidence type="ECO:0000256" key="8">
    <source>
        <dbReference type="SAM" id="MobiDB-lite"/>
    </source>
</evidence>
<accession>A0A6I4MB23</accession>
<dbReference type="PROSITE" id="PS50893">
    <property type="entry name" value="ABC_TRANSPORTER_2"/>
    <property type="match status" value="1"/>
</dbReference>
<keyword evidence="4" id="KW-1003">Cell membrane</keyword>
<dbReference type="InterPro" id="IPR027417">
    <property type="entry name" value="P-loop_NTPase"/>
</dbReference>
<evidence type="ECO:0000256" key="3">
    <source>
        <dbReference type="ARBA" id="ARBA00022448"/>
    </source>
</evidence>
<dbReference type="InterPro" id="IPR013563">
    <property type="entry name" value="Oligopep_ABC_C"/>
</dbReference>
<evidence type="ECO:0000256" key="5">
    <source>
        <dbReference type="ARBA" id="ARBA00022741"/>
    </source>
</evidence>
<feature type="region of interest" description="Disordered" evidence="8">
    <location>
        <begin position="275"/>
        <end position="295"/>
    </location>
</feature>
<dbReference type="Pfam" id="PF00005">
    <property type="entry name" value="ABC_tran"/>
    <property type="match status" value="1"/>
</dbReference>